<feature type="binding site" evidence="7">
    <location>
        <position position="204"/>
    </location>
    <ligand>
        <name>a divalent metal cation</name>
        <dbReference type="ChEBI" id="CHEBI:60240"/>
        <label>1</label>
    </ligand>
</feature>
<dbReference type="GO" id="GO:0004536">
    <property type="term" value="F:DNA nuclease activity"/>
    <property type="evidence" value="ECO:0007669"/>
    <property type="project" value="InterPro"/>
</dbReference>
<dbReference type="InterPro" id="IPR050891">
    <property type="entry name" value="TatD-type_Hydrolase"/>
</dbReference>
<dbReference type="InterPro" id="IPR015991">
    <property type="entry name" value="TatD/YcfH-like"/>
</dbReference>
<dbReference type="InterPro" id="IPR018228">
    <property type="entry name" value="DNase_TatD-rel_CS"/>
</dbReference>
<dbReference type="KEGG" id="kak:Kalk_03160"/>
<dbReference type="FunFam" id="3.20.20.140:FF:000018">
    <property type="entry name" value="3'-5' ssDNA/RNA exonuclease TatD"/>
    <property type="match status" value="1"/>
</dbReference>
<organism evidence="8 9">
    <name type="scientific">Ketobacter alkanivorans</name>
    <dbReference type="NCBI Taxonomy" id="1917421"/>
    <lineage>
        <taxon>Bacteria</taxon>
        <taxon>Pseudomonadati</taxon>
        <taxon>Pseudomonadota</taxon>
        <taxon>Gammaproteobacteria</taxon>
        <taxon>Pseudomonadales</taxon>
        <taxon>Ketobacteraceae</taxon>
        <taxon>Ketobacter</taxon>
    </lineage>
</organism>
<dbReference type="PROSITE" id="PS01091">
    <property type="entry name" value="TATD_3"/>
    <property type="match status" value="1"/>
</dbReference>
<evidence type="ECO:0000256" key="7">
    <source>
        <dbReference type="PIRSR" id="PIRSR005902-1"/>
    </source>
</evidence>
<dbReference type="InterPro" id="IPR001130">
    <property type="entry name" value="TatD-like"/>
</dbReference>
<dbReference type="Proteomes" id="UP000235116">
    <property type="component" value="Chromosome"/>
</dbReference>
<keyword evidence="6" id="KW-0460">Magnesium</keyword>
<keyword evidence="9" id="KW-1185">Reference proteome</keyword>
<keyword evidence="5" id="KW-0269">Exonuclease</keyword>
<dbReference type="InterPro" id="IPR032466">
    <property type="entry name" value="Metal_Hydrolase"/>
</dbReference>
<evidence type="ECO:0000313" key="9">
    <source>
        <dbReference type="Proteomes" id="UP000235116"/>
    </source>
</evidence>
<accession>A0A2K9LRD4</accession>
<feature type="binding site" evidence="7">
    <location>
        <position position="153"/>
    </location>
    <ligand>
        <name>a divalent metal cation</name>
        <dbReference type="ChEBI" id="CHEBI:60240"/>
        <label>2</label>
    </ligand>
</feature>
<proteinExistence type="predicted"/>
<dbReference type="SUPFAM" id="SSF51556">
    <property type="entry name" value="Metallo-dependent hydrolases"/>
    <property type="match status" value="1"/>
</dbReference>
<feature type="binding site" evidence="7">
    <location>
        <position position="92"/>
    </location>
    <ligand>
        <name>a divalent metal cation</name>
        <dbReference type="ChEBI" id="CHEBI:60240"/>
        <label>1</label>
    </ligand>
</feature>
<evidence type="ECO:0000256" key="5">
    <source>
        <dbReference type="ARBA" id="ARBA00022839"/>
    </source>
</evidence>
<gene>
    <name evidence="8" type="ORF">Kalk_03160</name>
</gene>
<reference evidence="9" key="1">
    <citation type="submission" date="2017-08" db="EMBL/GenBank/DDBJ databases">
        <title>Direct submision.</title>
        <authorList>
            <person name="Kim S.-J."/>
            <person name="Rhee S.-K."/>
        </authorList>
    </citation>
    <scope>NUCLEOTIDE SEQUENCE [LARGE SCALE GENOMIC DNA]</scope>
    <source>
        <strain evidence="9">GI5</strain>
    </source>
</reference>
<dbReference type="EMBL" id="CP022684">
    <property type="protein sequence ID" value="AUM14827.1"/>
    <property type="molecule type" value="Genomic_DNA"/>
</dbReference>
<dbReference type="NCBIfam" id="TIGR00010">
    <property type="entry name" value="YchF/TatD family DNA exonuclease"/>
    <property type="match status" value="1"/>
</dbReference>
<dbReference type="OrthoDB" id="9810005at2"/>
<dbReference type="PANTHER" id="PTHR10060:SF15">
    <property type="entry name" value="DEOXYRIBONUCLEASE TATDN1"/>
    <property type="match status" value="1"/>
</dbReference>
<dbReference type="GO" id="GO:0046872">
    <property type="term" value="F:metal ion binding"/>
    <property type="evidence" value="ECO:0007669"/>
    <property type="project" value="UniProtKB-KW"/>
</dbReference>
<dbReference type="PANTHER" id="PTHR10060">
    <property type="entry name" value="TATD FAMILY DEOXYRIBONUCLEASE"/>
    <property type="match status" value="1"/>
</dbReference>
<evidence type="ECO:0000256" key="2">
    <source>
        <dbReference type="ARBA" id="ARBA00022722"/>
    </source>
</evidence>
<keyword evidence="3 7" id="KW-0479">Metal-binding</keyword>
<dbReference type="PIRSF" id="PIRSF005902">
    <property type="entry name" value="DNase_TatD"/>
    <property type="match status" value="1"/>
</dbReference>
<keyword evidence="4 8" id="KW-0378">Hydrolase</keyword>
<dbReference type="Pfam" id="PF01026">
    <property type="entry name" value="TatD_DNase"/>
    <property type="match status" value="1"/>
</dbReference>
<dbReference type="Gene3D" id="3.20.20.140">
    <property type="entry name" value="Metal-dependent hydrolases"/>
    <property type="match status" value="1"/>
</dbReference>
<evidence type="ECO:0000256" key="4">
    <source>
        <dbReference type="ARBA" id="ARBA00022801"/>
    </source>
</evidence>
<evidence type="ECO:0000256" key="1">
    <source>
        <dbReference type="ARBA" id="ARBA00022490"/>
    </source>
</evidence>
<dbReference type="GO" id="GO:0004527">
    <property type="term" value="F:exonuclease activity"/>
    <property type="evidence" value="ECO:0007669"/>
    <property type="project" value="UniProtKB-KW"/>
</dbReference>
<sequence>MVDIGVNLTDHAFSADRDNVIAQAFEAGVTSLIVTGTNLNESHQAVKLCQQYNPGLWCTAGIHPHHAKEWNEHHLAELKNLTHEQCVVAIGETGLDFNRNFSPPEQQLFAFEQQLKLAAEVALPVFLHERDAHTEQLKLLKQYRPHIQGGVIHCFTGNREELENYLELDLYVGITGWICDERRGLHLQELVKLIPENRLVLETDSPYLLPRTLRPKPKSRRNEPRHLTHINQQIAQMLELSESELAKRTTDNANRLFKLN</sequence>
<evidence type="ECO:0000256" key="6">
    <source>
        <dbReference type="ARBA" id="ARBA00022842"/>
    </source>
</evidence>
<protein>
    <submittedName>
        <fullName evidence="8">Hydrolase TatD</fullName>
    </submittedName>
</protein>
<dbReference type="AlphaFoldDB" id="A0A2K9LRD4"/>
<keyword evidence="1" id="KW-0963">Cytoplasm</keyword>
<evidence type="ECO:0000313" key="8">
    <source>
        <dbReference type="EMBL" id="AUM14827.1"/>
    </source>
</evidence>
<feature type="binding site" evidence="7">
    <location>
        <position position="128"/>
    </location>
    <ligand>
        <name>a divalent metal cation</name>
        <dbReference type="ChEBI" id="CHEBI:60240"/>
        <label>2</label>
    </ligand>
</feature>
<keyword evidence="2" id="KW-0540">Nuclease</keyword>
<dbReference type="CDD" id="cd01310">
    <property type="entry name" value="TatD_DNAse"/>
    <property type="match status" value="1"/>
</dbReference>
<name>A0A2K9LRD4_9GAMM</name>
<evidence type="ECO:0000256" key="3">
    <source>
        <dbReference type="ARBA" id="ARBA00022723"/>
    </source>
</evidence>